<dbReference type="PROSITE" id="PS00018">
    <property type="entry name" value="EF_HAND_1"/>
    <property type="match status" value="2"/>
</dbReference>
<name>A0A7W9FFN0_9CAUL</name>
<dbReference type="GO" id="GO:0005509">
    <property type="term" value="F:calcium ion binding"/>
    <property type="evidence" value="ECO:0007669"/>
    <property type="project" value="InterPro"/>
</dbReference>
<dbReference type="Pfam" id="PF13202">
    <property type="entry name" value="EF-hand_5"/>
    <property type="match status" value="2"/>
</dbReference>
<evidence type="ECO:0000259" key="2">
    <source>
        <dbReference type="PROSITE" id="PS50222"/>
    </source>
</evidence>
<accession>A0A7W9FFN0</accession>
<dbReference type="PROSITE" id="PS50222">
    <property type="entry name" value="EF_HAND_2"/>
    <property type="match status" value="1"/>
</dbReference>
<dbReference type="RefSeq" id="WP_183212543.1">
    <property type="nucleotide sequence ID" value="NZ_JACHOR010000002.1"/>
</dbReference>
<feature type="domain" description="EF-hand" evidence="2">
    <location>
        <begin position="39"/>
        <end position="74"/>
    </location>
</feature>
<dbReference type="AlphaFoldDB" id="A0A7W9FFN0"/>
<sequence length="171" mass="17540">MEHKIIPSALIGLGLLGVGVGAAAAQVRGSMIPPETLEVSLQRSDRMFDRLDADRDGAITEPEIAAMGQRAQGQGRPGQGGQGPGGPGQGGGRGAGPMGQMFASADSDGDRRITREEMRVSATARFREQDRNGDGLVSSDERPSFPGRPGGGFGSPPSGDQMPPMGDPSGD</sequence>
<reference evidence="3 4" key="1">
    <citation type="submission" date="2020-08" db="EMBL/GenBank/DDBJ databases">
        <title>Genomic Encyclopedia of Type Strains, Phase IV (KMG-IV): sequencing the most valuable type-strain genomes for metagenomic binning, comparative biology and taxonomic classification.</title>
        <authorList>
            <person name="Goeker M."/>
        </authorList>
    </citation>
    <scope>NUCLEOTIDE SEQUENCE [LARGE SCALE GENOMIC DNA]</scope>
    <source>
        <strain evidence="3 4">DSM 4737</strain>
    </source>
</reference>
<dbReference type="SUPFAM" id="SSF47473">
    <property type="entry name" value="EF-hand"/>
    <property type="match status" value="1"/>
</dbReference>
<dbReference type="InterPro" id="IPR018247">
    <property type="entry name" value="EF_Hand_1_Ca_BS"/>
</dbReference>
<evidence type="ECO:0000313" key="3">
    <source>
        <dbReference type="EMBL" id="MBB5745559.1"/>
    </source>
</evidence>
<protein>
    <recommendedName>
        <fullName evidence="2">EF-hand domain-containing protein</fullName>
    </recommendedName>
</protein>
<proteinExistence type="predicted"/>
<dbReference type="Gene3D" id="1.10.238.10">
    <property type="entry name" value="EF-hand"/>
    <property type="match status" value="1"/>
</dbReference>
<feature type="compositionally biased region" description="Basic and acidic residues" evidence="1">
    <location>
        <begin position="108"/>
        <end position="143"/>
    </location>
</feature>
<evidence type="ECO:0000313" key="4">
    <source>
        <dbReference type="Proteomes" id="UP000545037"/>
    </source>
</evidence>
<comment type="caution">
    <text evidence="3">The sequence shown here is derived from an EMBL/GenBank/DDBJ whole genome shotgun (WGS) entry which is preliminary data.</text>
</comment>
<evidence type="ECO:0000256" key="1">
    <source>
        <dbReference type="SAM" id="MobiDB-lite"/>
    </source>
</evidence>
<feature type="region of interest" description="Disordered" evidence="1">
    <location>
        <begin position="62"/>
        <end position="171"/>
    </location>
</feature>
<gene>
    <name evidence="3" type="ORF">GGR13_001143</name>
</gene>
<keyword evidence="4" id="KW-1185">Reference proteome</keyword>
<dbReference type="Proteomes" id="UP000545037">
    <property type="component" value="Unassembled WGS sequence"/>
</dbReference>
<feature type="compositionally biased region" description="Low complexity" evidence="1">
    <location>
        <begin position="65"/>
        <end position="74"/>
    </location>
</feature>
<organism evidence="3 4">
    <name type="scientific">Brevundimonas variabilis</name>
    <dbReference type="NCBI Taxonomy" id="74312"/>
    <lineage>
        <taxon>Bacteria</taxon>
        <taxon>Pseudomonadati</taxon>
        <taxon>Pseudomonadota</taxon>
        <taxon>Alphaproteobacteria</taxon>
        <taxon>Caulobacterales</taxon>
        <taxon>Caulobacteraceae</taxon>
        <taxon>Brevundimonas</taxon>
    </lineage>
</organism>
<feature type="compositionally biased region" description="Gly residues" evidence="1">
    <location>
        <begin position="75"/>
        <end position="97"/>
    </location>
</feature>
<dbReference type="InterPro" id="IPR011992">
    <property type="entry name" value="EF-hand-dom_pair"/>
</dbReference>
<dbReference type="EMBL" id="JACHOR010000002">
    <property type="protein sequence ID" value="MBB5745559.1"/>
    <property type="molecule type" value="Genomic_DNA"/>
</dbReference>
<dbReference type="InterPro" id="IPR002048">
    <property type="entry name" value="EF_hand_dom"/>
</dbReference>